<comment type="pathway">
    <text evidence="2 14 15">Porphyrin-containing compound metabolism; protoporphyrin-IX biosynthesis; protoporphyrin-IX from protoporphyrinogen-IX: step 1/1.</text>
</comment>
<evidence type="ECO:0000313" key="17">
    <source>
        <dbReference type="Proteomes" id="UP000002495"/>
    </source>
</evidence>
<feature type="binding site" description="axial binding residue" evidence="14">
    <location>
        <position position="10"/>
    </location>
    <ligand>
        <name>heme</name>
        <dbReference type="ChEBI" id="CHEBI:30413"/>
    </ligand>
    <ligandPart>
        <name>Fe</name>
        <dbReference type="ChEBI" id="CHEBI:18248"/>
    </ligandPart>
</feature>
<organism evidence="16 17">
    <name type="scientific">Helicobacter hepaticus (strain ATCC 51449 / 3B1)</name>
    <dbReference type="NCBI Taxonomy" id="235279"/>
    <lineage>
        <taxon>Bacteria</taxon>
        <taxon>Pseudomonadati</taxon>
        <taxon>Campylobacterota</taxon>
        <taxon>Epsilonproteobacteria</taxon>
        <taxon>Campylobacterales</taxon>
        <taxon>Helicobacteraceae</taxon>
        <taxon>Helicobacter</taxon>
    </lineage>
</organism>
<dbReference type="STRING" id="235279.HH_1717"/>
<keyword evidence="10 14" id="KW-0560">Oxidoreductase</keyword>
<feature type="binding site" description="axial binding residue" evidence="14">
    <location>
        <position position="90"/>
    </location>
    <ligand>
        <name>heme</name>
        <dbReference type="ChEBI" id="CHEBI:30413"/>
    </ligand>
    <ligandPart>
        <name>Fe</name>
        <dbReference type="ChEBI" id="CHEBI:18248"/>
    </ligandPart>
</feature>
<dbReference type="GO" id="GO:0070818">
    <property type="term" value="F:protoporphyrinogen oxidase activity"/>
    <property type="evidence" value="ECO:0007669"/>
    <property type="project" value="UniProtKB-UniRule"/>
</dbReference>
<dbReference type="EC" id="1.3.99.-" evidence="14 15"/>
<evidence type="ECO:0000256" key="5">
    <source>
        <dbReference type="ARBA" id="ARBA00022475"/>
    </source>
</evidence>
<keyword evidence="9 14" id="KW-1133">Transmembrane helix</keyword>
<evidence type="ECO:0000256" key="15">
    <source>
        <dbReference type="PIRNR" id="PIRNR004638"/>
    </source>
</evidence>
<evidence type="ECO:0000256" key="7">
    <source>
        <dbReference type="ARBA" id="ARBA00022692"/>
    </source>
</evidence>
<dbReference type="OrthoDB" id="9800824at2"/>
<dbReference type="GO" id="GO:0006782">
    <property type="term" value="P:protoporphyrinogen IX biosynthetic process"/>
    <property type="evidence" value="ECO:0007669"/>
    <property type="project" value="UniProtKB-UniRule"/>
</dbReference>
<dbReference type="GO" id="GO:0005886">
    <property type="term" value="C:plasma membrane"/>
    <property type="evidence" value="ECO:0007669"/>
    <property type="project" value="UniProtKB-SubCell"/>
</dbReference>
<feature type="transmembrane region" description="Helical" evidence="14">
    <location>
        <begin position="6"/>
        <end position="30"/>
    </location>
</feature>
<evidence type="ECO:0000256" key="1">
    <source>
        <dbReference type="ARBA" id="ARBA00004651"/>
    </source>
</evidence>
<keyword evidence="17" id="KW-1185">Reference proteome</keyword>
<evidence type="ECO:0000313" key="16">
    <source>
        <dbReference type="EMBL" id="AAP78314.1"/>
    </source>
</evidence>
<keyword evidence="8 14" id="KW-0479">Metal-binding</keyword>
<dbReference type="HOGENOM" id="CLU_125006_0_1_7"/>
<comment type="subunit">
    <text evidence="14">Homodimer.</text>
</comment>
<evidence type="ECO:0000256" key="2">
    <source>
        <dbReference type="ARBA" id="ARBA00005073"/>
    </source>
</evidence>
<comment type="subcellular location">
    <subcellularLocation>
        <location evidence="1 14">Cell membrane</location>
        <topology evidence="1 14">Multi-pass membrane protein</topology>
    </subcellularLocation>
</comment>
<dbReference type="Pfam" id="PF03653">
    <property type="entry name" value="UPF0093"/>
    <property type="match status" value="1"/>
</dbReference>
<dbReference type="KEGG" id="hhe:HH_1717"/>
<keyword evidence="11 14" id="KW-0408">Iron</keyword>
<dbReference type="InterPro" id="IPR005265">
    <property type="entry name" value="HemJ-like"/>
</dbReference>
<dbReference type="NCBIfam" id="TIGR00701">
    <property type="entry name" value="protoporphyrinogen oxidase HemJ"/>
    <property type="match status" value="1"/>
</dbReference>
<dbReference type="HAMAP" id="MF_02239">
    <property type="entry name" value="HemJ"/>
    <property type="match status" value="1"/>
</dbReference>
<evidence type="ECO:0000256" key="12">
    <source>
        <dbReference type="ARBA" id="ARBA00023136"/>
    </source>
</evidence>
<comment type="similarity">
    <text evidence="3 14 15">Belongs to the HemJ family.</text>
</comment>
<keyword evidence="5 14" id="KW-1003">Cell membrane</keyword>
<evidence type="ECO:0000256" key="10">
    <source>
        <dbReference type="ARBA" id="ARBA00023002"/>
    </source>
</evidence>
<dbReference type="EMBL" id="AE017125">
    <property type="protein sequence ID" value="AAP78314.1"/>
    <property type="molecule type" value="Genomic_DNA"/>
</dbReference>
<name>Q7VFF9_HELHP</name>
<feature type="transmembrane region" description="Helical" evidence="14">
    <location>
        <begin position="85"/>
        <end position="109"/>
    </location>
</feature>
<keyword evidence="7 14" id="KW-0812">Transmembrane</keyword>
<keyword evidence="6 14" id="KW-0349">Heme</keyword>
<proteinExistence type="inferred from homology"/>
<protein>
    <recommendedName>
        <fullName evidence="4 14">Protoporphyrinogen IX oxidase</fullName>
        <shortName evidence="14">PPO</shortName>
        <ecNumber evidence="14 15">1.3.99.-</ecNumber>
    </recommendedName>
</protein>
<dbReference type="PANTHER" id="PTHR40255:SF1">
    <property type="entry name" value="PROTOPORPHYRINOGEN IX OXIDASE"/>
    <property type="match status" value="1"/>
</dbReference>
<comment type="catalytic activity">
    <reaction evidence="13 14 15">
        <text>protoporphyrinogen IX + 3 A = protoporphyrin IX + 3 AH2</text>
        <dbReference type="Rhea" id="RHEA:62000"/>
        <dbReference type="ChEBI" id="CHEBI:13193"/>
        <dbReference type="ChEBI" id="CHEBI:17499"/>
        <dbReference type="ChEBI" id="CHEBI:57306"/>
        <dbReference type="ChEBI" id="CHEBI:57307"/>
    </reaction>
</comment>
<dbReference type="RefSeq" id="WP_011116556.1">
    <property type="nucleotide sequence ID" value="NC_004917.1"/>
</dbReference>
<dbReference type="eggNOG" id="COG1981">
    <property type="taxonomic scope" value="Bacteria"/>
</dbReference>
<gene>
    <name evidence="16" type="ordered locus">HH_1717</name>
</gene>
<dbReference type="GO" id="GO:0046872">
    <property type="term" value="F:metal ion binding"/>
    <property type="evidence" value="ECO:0007669"/>
    <property type="project" value="UniProtKB-UniRule"/>
</dbReference>
<sequence>MEYLYIKVLHIVALISWMAMFFYLPRLFVYHAQYADKLEFVEIVKLQEMRLYKYIGLPALVLTLLSGGVMIALNPALFKVADSGLWLHIKLIFVLLFVIYHFVCGYFIKTLDKGTCTKSHTFFRIFNEIPTLLVIVIVFLAVCKPF</sequence>
<evidence type="ECO:0000256" key="14">
    <source>
        <dbReference type="HAMAP-Rule" id="MF_02239"/>
    </source>
</evidence>
<evidence type="ECO:0000256" key="9">
    <source>
        <dbReference type="ARBA" id="ARBA00022989"/>
    </source>
</evidence>
<accession>Q7VFF9</accession>
<keyword evidence="12 14" id="KW-0472">Membrane</keyword>
<dbReference type="AlphaFoldDB" id="Q7VFF9"/>
<dbReference type="PIRSF" id="PIRSF004638">
    <property type="entry name" value="UCP004638"/>
    <property type="match status" value="1"/>
</dbReference>
<evidence type="ECO:0000256" key="13">
    <source>
        <dbReference type="ARBA" id="ARBA00048390"/>
    </source>
</evidence>
<evidence type="ECO:0000256" key="3">
    <source>
        <dbReference type="ARBA" id="ARBA00006501"/>
    </source>
</evidence>
<evidence type="ECO:0000256" key="4">
    <source>
        <dbReference type="ARBA" id="ARBA00017504"/>
    </source>
</evidence>
<evidence type="ECO:0000256" key="11">
    <source>
        <dbReference type="ARBA" id="ARBA00023004"/>
    </source>
</evidence>
<dbReference type="UniPathway" id="UPA00251">
    <property type="reaction ID" value="UER00324"/>
</dbReference>
<dbReference type="PANTHER" id="PTHR40255">
    <property type="entry name" value="UPF0093 MEMBRANE PROTEIN SLR1790"/>
    <property type="match status" value="1"/>
</dbReference>
<reference evidence="16 17" key="1">
    <citation type="journal article" date="2003" name="Proc. Natl. Acad. Sci. U.S.A.">
        <title>The complete genome sequence of the carcinogenic bacterium Helicobacter hepaticus.</title>
        <authorList>
            <person name="Suerbaum S."/>
            <person name="Josenhans C."/>
            <person name="Sterzenbach T."/>
            <person name="Drescher B."/>
            <person name="Brandt P."/>
            <person name="Bell M."/>
            <person name="Droege M."/>
            <person name="Fartmann B."/>
            <person name="Fischer H.-P."/>
            <person name="Ge Z."/>
            <person name="Hoerster A."/>
            <person name="Holland R."/>
            <person name="Klein K."/>
            <person name="Koenig J."/>
            <person name="Macko L."/>
            <person name="Mendz G.L."/>
            <person name="Nyakatura G."/>
            <person name="Schauer D.B."/>
            <person name="Shen Z."/>
            <person name="Weber J."/>
            <person name="Frosch M."/>
            <person name="Fox J.G."/>
        </authorList>
    </citation>
    <scope>NUCLEOTIDE SEQUENCE [LARGE SCALE GENOMIC DNA]</scope>
    <source>
        <strain evidence="17">ATCC 51449 / 3B1</strain>
    </source>
</reference>
<feature type="transmembrane region" description="Helical" evidence="14">
    <location>
        <begin position="121"/>
        <end position="142"/>
    </location>
</feature>
<evidence type="ECO:0000256" key="6">
    <source>
        <dbReference type="ARBA" id="ARBA00022617"/>
    </source>
</evidence>
<evidence type="ECO:0000256" key="8">
    <source>
        <dbReference type="ARBA" id="ARBA00022723"/>
    </source>
</evidence>
<comment type="function">
    <text evidence="14 15">Catalyzes the oxidation of protoporphyrinogen IX to protoporphyrin IX.</text>
</comment>
<comment type="cofactor">
    <cofactor evidence="14 15">
        <name>heme b</name>
        <dbReference type="ChEBI" id="CHEBI:60344"/>
    </cofactor>
    <text evidence="14 15">Binds 1 heme b (iron(II)-protoporphyrin IX) group per subunit.</text>
</comment>
<feature type="transmembrane region" description="Helical" evidence="14">
    <location>
        <begin position="51"/>
        <end position="73"/>
    </location>
</feature>
<dbReference type="Proteomes" id="UP000002495">
    <property type="component" value="Chromosome"/>
</dbReference>